<dbReference type="PATRIC" id="fig|1235802.3.peg.3337"/>
<reference evidence="1 2" key="1">
    <citation type="journal article" date="2014" name="Genome Announc.">
        <title>Draft genome sequences of the altered schaedler flora, a defined bacterial community from gnotobiotic mice.</title>
        <authorList>
            <person name="Wannemuehler M.J."/>
            <person name="Overstreet A.M."/>
            <person name="Ward D.V."/>
            <person name="Phillips G.J."/>
        </authorList>
    </citation>
    <scope>NUCLEOTIDE SEQUENCE [LARGE SCALE GENOMIC DNA]</scope>
    <source>
        <strain evidence="1 2">ASF492</strain>
    </source>
</reference>
<sequence length="82" mass="9410">MILTDIYIPAVDANYDFMLDENVPVVQVMEEISEMISKKVKEKKPEQINDFVLYSMDTGTLLDHNLSLYTNGIHDGSRLIFV</sequence>
<evidence type="ECO:0000313" key="2">
    <source>
        <dbReference type="Proteomes" id="UP000012589"/>
    </source>
</evidence>
<protein>
    <recommendedName>
        <fullName evidence="3">Ubiquitin-like domain-containing protein</fullName>
    </recommendedName>
</protein>
<dbReference type="AlphaFoldDB" id="N2AJ98"/>
<dbReference type="EMBL" id="AQFT01000096">
    <property type="protein sequence ID" value="EMZ24469.1"/>
    <property type="molecule type" value="Genomic_DNA"/>
</dbReference>
<name>N2AJ98_9FIRM</name>
<dbReference type="OrthoDB" id="2005113at2"/>
<evidence type="ECO:0000313" key="1">
    <source>
        <dbReference type="EMBL" id="EMZ24469.1"/>
    </source>
</evidence>
<dbReference type="eggNOG" id="ENOG5033D62">
    <property type="taxonomic scope" value="Bacteria"/>
</dbReference>
<accession>N2AJ98</accession>
<comment type="caution">
    <text evidence="1">The sequence shown here is derived from an EMBL/GenBank/DDBJ whole genome shotgun (WGS) entry which is preliminary data.</text>
</comment>
<dbReference type="InterPro" id="IPR024962">
    <property type="entry name" value="YukD-like"/>
</dbReference>
<proteinExistence type="predicted"/>
<gene>
    <name evidence="1" type="ORF">C823_03154</name>
</gene>
<dbReference type="Proteomes" id="UP000012589">
    <property type="component" value="Unassembled WGS sequence"/>
</dbReference>
<dbReference type="HOGENOM" id="CLU_194481_0_0_9"/>
<evidence type="ECO:0008006" key="3">
    <source>
        <dbReference type="Google" id="ProtNLM"/>
    </source>
</evidence>
<dbReference type="STRING" id="1235802.C823_03154"/>
<dbReference type="Gene3D" id="3.10.20.90">
    <property type="entry name" value="Phosphatidylinositol 3-kinase Catalytic Subunit, Chain A, domain 1"/>
    <property type="match status" value="1"/>
</dbReference>
<dbReference type="Pfam" id="PF08817">
    <property type="entry name" value="YukD"/>
    <property type="match status" value="1"/>
</dbReference>
<organism evidence="1 2">
    <name type="scientific">Eubacterium plexicaudatum ASF492</name>
    <dbReference type="NCBI Taxonomy" id="1235802"/>
    <lineage>
        <taxon>Bacteria</taxon>
        <taxon>Bacillati</taxon>
        <taxon>Bacillota</taxon>
        <taxon>Clostridia</taxon>
        <taxon>Eubacteriales</taxon>
        <taxon>Eubacteriaceae</taxon>
        <taxon>Eubacterium</taxon>
    </lineage>
</organism>
<keyword evidence="2" id="KW-1185">Reference proteome</keyword>